<feature type="domain" description="Intradiol ring-cleavage dioxygenases" evidence="7">
    <location>
        <begin position="200"/>
        <end position="352"/>
    </location>
</feature>
<keyword evidence="3" id="KW-0479">Metal-binding</keyword>
<keyword evidence="6" id="KW-0408">Iron</keyword>
<dbReference type="InterPro" id="IPR007535">
    <property type="entry name" value="Catechol_dOase_N"/>
</dbReference>
<dbReference type="InterPro" id="IPR000627">
    <property type="entry name" value="Intradiol_dOase_C"/>
</dbReference>
<dbReference type="SUPFAM" id="SSF49482">
    <property type="entry name" value="Aromatic compound dioxygenase"/>
    <property type="match status" value="1"/>
</dbReference>
<evidence type="ECO:0000256" key="5">
    <source>
        <dbReference type="ARBA" id="ARBA00023002"/>
    </source>
</evidence>
<dbReference type="PANTHER" id="PTHR33711">
    <property type="entry name" value="DIOXYGENASE, PUTATIVE (AFU_ORTHOLOGUE AFUA_2G02910)-RELATED"/>
    <property type="match status" value="1"/>
</dbReference>
<keyword evidence="5" id="KW-0560">Oxidoreductase</keyword>
<dbReference type="Pfam" id="PF00775">
    <property type="entry name" value="Dioxygenase_C"/>
    <property type="match status" value="1"/>
</dbReference>
<evidence type="ECO:0000259" key="8">
    <source>
        <dbReference type="Pfam" id="PF04444"/>
    </source>
</evidence>
<dbReference type="InterPro" id="IPR039390">
    <property type="entry name" value="1_2-HQD/HQD"/>
</dbReference>
<dbReference type="InterPro" id="IPR050770">
    <property type="entry name" value="Intradiol_RC_Dioxygenase"/>
</dbReference>
<evidence type="ECO:0000256" key="2">
    <source>
        <dbReference type="ARBA" id="ARBA00007825"/>
    </source>
</evidence>
<dbReference type="GO" id="GO:0051213">
    <property type="term" value="F:dioxygenase activity"/>
    <property type="evidence" value="ECO:0007669"/>
    <property type="project" value="UniProtKB-KW"/>
</dbReference>
<sequence>MALMGLANWVLNQLNISSALDRAPKSSAKDTFTPADHFDINAHRLHTQRIMASKLGSRESKAHGYDPNFTDVVIAATGPNANPRLAQIMPSLLRHLHDFAREVNLTVAEWTAGVELINQAGQISDGKRNETQLVCDVLGLESLVDEITSKILQQQGSTATPSAVLGPFYREDAPILHNGSSIVASTGVTEWDAAAAEMLTHLSGRVLSTATGQPIPNAIVDAWEAGPNGMYEQQDPGQPDMNLRGRFRTDEQGRYSMICLRPTAYPIPFDGPAGRLLKLLDRHPYRPAHVHFIVSADGHRPLTTQIFDSEDKYTKDDAVFAVKKELLVTFKEAKAAHAGDGVKWELEYDFHLAEA</sequence>
<evidence type="ECO:0000259" key="7">
    <source>
        <dbReference type="Pfam" id="PF00775"/>
    </source>
</evidence>
<keyword evidence="4 9" id="KW-0223">Dioxygenase</keyword>
<evidence type="ECO:0000256" key="4">
    <source>
        <dbReference type="ARBA" id="ARBA00022964"/>
    </source>
</evidence>
<comment type="similarity">
    <text evidence="2">Belongs to the intradiol ring-cleavage dioxygenase family.</text>
</comment>
<name>A0ABR2V801_9PEZI</name>
<proteinExistence type="inferred from homology"/>
<dbReference type="Pfam" id="PF04444">
    <property type="entry name" value="Dioxygenase_N"/>
    <property type="match status" value="1"/>
</dbReference>
<reference evidence="9 10" key="1">
    <citation type="journal article" date="2024" name="J. Plant Pathol.">
        <title>Sequence and assembly of the genome of Seiridium unicorne, isolate CBS 538.82, causal agent of cypress canker disease.</title>
        <authorList>
            <person name="Scali E."/>
            <person name="Rocca G.D."/>
            <person name="Danti R."/>
            <person name="Garbelotto M."/>
            <person name="Barberini S."/>
            <person name="Baroncelli R."/>
            <person name="Emiliani G."/>
        </authorList>
    </citation>
    <scope>NUCLEOTIDE SEQUENCE [LARGE SCALE GENOMIC DNA]</scope>
    <source>
        <strain evidence="9 10">BM-138-508</strain>
    </source>
</reference>
<evidence type="ECO:0000313" key="10">
    <source>
        <dbReference type="Proteomes" id="UP001408356"/>
    </source>
</evidence>
<accession>A0ABR2V801</accession>
<dbReference type="InterPro" id="IPR015889">
    <property type="entry name" value="Intradiol_dOase_core"/>
</dbReference>
<gene>
    <name evidence="9" type="ORF">SUNI508_04329</name>
</gene>
<evidence type="ECO:0000256" key="6">
    <source>
        <dbReference type="ARBA" id="ARBA00023004"/>
    </source>
</evidence>
<comment type="cofactor">
    <cofactor evidence="1">
        <name>Fe(3+)</name>
        <dbReference type="ChEBI" id="CHEBI:29034"/>
    </cofactor>
</comment>
<dbReference type="Proteomes" id="UP001408356">
    <property type="component" value="Unassembled WGS sequence"/>
</dbReference>
<evidence type="ECO:0000256" key="1">
    <source>
        <dbReference type="ARBA" id="ARBA00001965"/>
    </source>
</evidence>
<comment type="caution">
    <text evidence="9">The sequence shown here is derived from an EMBL/GenBank/DDBJ whole genome shotgun (WGS) entry which is preliminary data.</text>
</comment>
<evidence type="ECO:0000256" key="3">
    <source>
        <dbReference type="ARBA" id="ARBA00022723"/>
    </source>
</evidence>
<protein>
    <submittedName>
        <fullName evidence="9">Intradiol ring-cleavage dioxygenase</fullName>
    </submittedName>
</protein>
<dbReference type="PANTHER" id="PTHR33711:SF7">
    <property type="entry name" value="INTRADIOL RING-CLEAVAGE DIOXYGENASES DOMAIN-CONTAINING PROTEIN-RELATED"/>
    <property type="match status" value="1"/>
</dbReference>
<dbReference type="Gene3D" id="2.60.130.10">
    <property type="entry name" value="Aromatic compound dioxygenase"/>
    <property type="match status" value="1"/>
</dbReference>
<evidence type="ECO:0000313" key="9">
    <source>
        <dbReference type="EMBL" id="KAK9423035.1"/>
    </source>
</evidence>
<keyword evidence="10" id="KW-1185">Reference proteome</keyword>
<organism evidence="9 10">
    <name type="scientific">Seiridium unicorne</name>
    <dbReference type="NCBI Taxonomy" id="138068"/>
    <lineage>
        <taxon>Eukaryota</taxon>
        <taxon>Fungi</taxon>
        <taxon>Dikarya</taxon>
        <taxon>Ascomycota</taxon>
        <taxon>Pezizomycotina</taxon>
        <taxon>Sordariomycetes</taxon>
        <taxon>Xylariomycetidae</taxon>
        <taxon>Amphisphaeriales</taxon>
        <taxon>Sporocadaceae</taxon>
        <taxon>Seiridium</taxon>
    </lineage>
</organism>
<dbReference type="CDD" id="cd03461">
    <property type="entry name" value="1_2-HQD"/>
    <property type="match status" value="1"/>
</dbReference>
<dbReference type="EMBL" id="JARVKF010000090">
    <property type="protein sequence ID" value="KAK9423035.1"/>
    <property type="molecule type" value="Genomic_DNA"/>
</dbReference>
<feature type="domain" description="Catechol dioxygenase N-terminal" evidence="8">
    <location>
        <begin position="82"/>
        <end position="151"/>
    </location>
</feature>